<gene>
    <name evidence="2" type="ORF">FIV42_14640</name>
</gene>
<feature type="transmembrane region" description="Helical" evidence="1">
    <location>
        <begin position="17"/>
        <end position="36"/>
    </location>
</feature>
<dbReference type="OrthoDB" id="9928556at2"/>
<keyword evidence="1" id="KW-1133">Transmembrane helix</keyword>
<protein>
    <submittedName>
        <fullName evidence="2">Uncharacterized protein</fullName>
    </submittedName>
</protein>
<accession>A0A4Y6PUC5</accession>
<dbReference type="RefSeq" id="WP_141198409.1">
    <property type="nucleotide sequence ID" value="NZ_CP041186.1"/>
</dbReference>
<dbReference type="AlphaFoldDB" id="A0A4Y6PUC5"/>
<feature type="transmembrane region" description="Helical" evidence="1">
    <location>
        <begin position="48"/>
        <end position="73"/>
    </location>
</feature>
<dbReference type="EMBL" id="CP041186">
    <property type="protein sequence ID" value="QDG51931.1"/>
    <property type="molecule type" value="Genomic_DNA"/>
</dbReference>
<evidence type="ECO:0000256" key="1">
    <source>
        <dbReference type="SAM" id="Phobius"/>
    </source>
</evidence>
<keyword evidence="3" id="KW-1185">Reference proteome</keyword>
<evidence type="ECO:0000313" key="2">
    <source>
        <dbReference type="EMBL" id="QDG51931.1"/>
    </source>
</evidence>
<reference evidence="2 3" key="1">
    <citation type="submission" date="2019-06" db="EMBL/GenBank/DDBJ databases">
        <title>Persicimonas caeni gen. nov., sp. nov., a predatory bacterium isolated from solar saltern.</title>
        <authorList>
            <person name="Wang S."/>
        </authorList>
    </citation>
    <scope>NUCLEOTIDE SEQUENCE [LARGE SCALE GENOMIC DNA]</scope>
    <source>
        <strain evidence="2 3">YN101</strain>
    </source>
</reference>
<organism evidence="2 3">
    <name type="scientific">Persicimonas caeni</name>
    <dbReference type="NCBI Taxonomy" id="2292766"/>
    <lineage>
        <taxon>Bacteria</taxon>
        <taxon>Deltaproteobacteria</taxon>
        <taxon>Bradymonadales</taxon>
        <taxon>Bradymonadaceae</taxon>
        <taxon>Persicimonas</taxon>
    </lineage>
</organism>
<keyword evidence="1" id="KW-0472">Membrane</keyword>
<accession>A0A5B8Y5D0</accession>
<evidence type="ECO:0000313" key="3">
    <source>
        <dbReference type="Proteomes" id="UP000315995"/>
    </source>
</evidence>
<name>A0A4Y6PUC5_PERCE</name>
<proteinExistence type="predicted"/>
<dbReference type="Proteomes" id="UP000315995">
    <property type="component" value="Chromosome"/>
</dbReference>
<sequence length="83" mass="8786">MADKHEEHEGPIHQAGWVFYLTVAVCYAVLALVMFAKWSADSAEIADIVNVFAIQAGVLAAFIAVFGGTLYLANKLVGATSGD</sequence>
<keyword evidence="1" id="KW-0812">Transmembrane</keyword>